<dbReference type="Gene3D" id="1.10.472.60">
    <property type="entry name" value="putative protein disulfide isomerase domain"/>
    <property type="match status" value="1"/>
</dbReference>
<dbReference type="PANTHER" id="PTHR13887:SF54">
    <property type="entry name" value="DSBA FAMILY PROTEIN"/>
    <property type="match status" value="1"/>
</dbReference>
<evidence type="ECO:0000259" key="2">
    <source>
        <dbReference type="Pfam" id="PF01323"/>
    </source>
</evidence>
<dbReference type="Gene3D" id="3.40.30.10">
    <property type="entry name" value="Glutaredoxin"/>
    <property type="match status" value="1"/>
</dbReference>
<dbReference type="RefSeq" id="WP_346062619.1">
    <property type="nucleotide sequence ID" value="NZ_BAAADR010000012.1"/>
</dbReference>
<proteinExistence type="predicted"/>
<evidence type="ECO:0000256" key="1">
    <source>
        <dbReference type="SAM" id="MobiDB-lite"/>
    </source>
</evidence>
<dbReference type="InterPro" id="IPR036249">
    <property type="entry name" value="Thioredoxin-like_sf"/>
</dbReference>
<dbReference type="Pfam" id="PF01323">
    <property type="entry name" value="DSBA"/>
    <property type="match status" value="1"/>
</dbReference>
<evidence type="ECO:0000313" key="3">
    <source>
        <dbReference type="EMBL" id="MFC7088989.1"/>
    </source>
</evidence>
<dbReference type="PANTHER" id="PTHR13887">
    <property type="entry name" value="GLUTATHIONE S-TRANSFERASE KAPPA"/>
    <property type="match status" value="1"/>
</dbReference>
<feature type="region of interest" description="Disordered" evidence="1">
    <location>
        <begin position="226"/>
        <end position="249"/>
    </location>
</feature>
<keyword evidence="4" id="KW-1185">Reference proteome</keyword>
<dbReference type="InterPro" id="IPR001853">
    <property type="entry name" value="DSBA-like_thioredoxin_dom"/>
</dbReference>
<accession>A0ABW2EY69</accession>
<organism evidence="3 4">
    <name type="scientific">Halomonas salifodinae</name>
    <dbReference type="NCBI Taxonomy" id="438745"/>
    <lineage>
        <taxon>Bacteria</taxon>
        <taxon>Pseudomonadati</taxon>
        <taxon>Pseudomonadota</taxon>
        <taxon>Gammaproteobacteria</taxon>
        <taxon>Oceanospirillales</taxon>
        <taxon>Halomonadaceae</taxon>
        <taxon>Halomonas</taxon>
    </lineage>
</organism>
<reference evidence="4" key="1">
    <citation type="journal article" date="2019" name="Int. J. Syst. Evol. Microbiol.">
        <title>The Global Catalogue of Microorganisms (GCM) 10K type strain sequencing project: providing services to taxonomists for standard genome sequencing and annotation.</title>
        <authorList>
            <consortium name="The Broad Institute Genomics Platform"/>
            <consortium name="The Broad Institute Genome Sequencing Center for Infectious Disease"/>
            <person name="Wu L."/>
            <person name="Ma J."/>
        </authorList>
    </citation>
    <scope>NUCLEOTIDE SEQUENCE [LARGE SCALE GENOMIC DNA]</scope>
    <source>
        <strain evidence="4">CGMCC 1.13666</strain>
    </source>
</reference>
<sequence length="249" mass="26981">MPPISHDPSATATQVLYVADAYCGWCWGFAPHLAALEAARRHVLPFRVISGGLFVGEHSAPLGTYAYIPRANERITQVTGAHFGEAYRSRLAEGTLRMDSTDAARGLAGLRAQAPERGLHLLHRMQEAFYRHGQSLSDPATYRAIAEAEDLDAERATAYLSGDEGRQAAEADFHLAQRLGVHQFPTLLLLKDGVAHPLPAIGASLAEMSGALDALLDAHHPGVLLGRESQLSPEQPLQTTRADRQRLGR</sequence>
<feature type="compositionally biased region" description="Polar residues" evidence="1">
    <location>
        <begin position="229"/>
        <end position="240"/>
    </location>
</feature>
<dbReference type="SUPFAM" id="SSF52833">
    <property type="entry name" value="Thioredoxin-like"/>
    <property type="match status" value="1"/>
</dbReference>
<protein>
    <submittedName>
        <fullName evidence="3">DsbA family protein</fullName>
    </submittedName>
</protein>
<feature type="domain" description="DSBA-like thioredoxin" evidence="2">
    <location>
        <begin position="15"/>
        <end position="189"/>
    </location>
</feature>
<comment type="caution">
    <text evidence="3">The sequence shown here is derived from an EMBL/GenBank/DDBJ whole genome shotgun (WGS) entry which is preliminary data.</text>
</comment>
<dbReference type="Proteomes" id="UP001596411">
    <property type="component" value="Unassembled WGS sequence"/>
</dbReference>
<evidence type="ECO:0000313" key="4">
    <source>
        <dbReference type="Proteomes" id="UP001596411"/>
    </source>
</evidence>
<name>A0ABW2EY69_9GAMM</name>
<gene>
    <name evidence="3" type="ORF">ACFQH5_05455</name>
</gene>
<dbReference type="EMBL" id="JBHSZP010000013">
    <property type="protein sequence ID" value="MFC7088989.1"/>
    <property type="molecule type" value="Genomic_DNA"/>
</dbReference>
<dbReference type="CDD" id="cd03025">
    <property type="entry name" value="DsbA_FrnE_like"/>
    <property type="match status" value="1"/>
</dbReference>